<accession>A0A644YB56</accession>
<dbReference type="GO" id="GO:0046872">
    <property type="term" value="F:metal ion binding"/>
    <property type="evidence" value="ECO:0007669"/>
    <property type="project" value="UniProtKB-KW"/>
</dbReference>
<keyword evidence="4" id="KW-0411">Iron-sulfur</keyword>
<proteinExistence type="predicted"/>
<dbReference type="EC" id="4.2.1.85" evidence="7"/>
<keyword evidence="1" id="KW-0004">4Fe-4S</keyword>
<feature type="domain" description="Aconitase/3-isopropylmalate dehydratase large subunit alpha/beta/alpha" evidence="6">
    <location>
        <begin position="33"/>
        <end position="283"/>
    </location>
</feature>
<evidence type="ECO:0000256" key="3">
    <source>
        <dbReference type="ARBA" id="ARBA00023004"/>
    </source>
</evidence>
<dbReference type="GO" id="GO:0047868">
    <property type="term" value="F:dimethylmaleate hydratase activity"/>
    <property type="evidence" value="ECO:0007669"/>
    <property type="project" value="UniProtKB-EC"/>
</dbReference>
<dbReference type="InterPro" id="IPR001030">
    <property type="entry name" value="Acoase/IPM_deHydtase_lsu_aba"/>
</dbReference>
<dbReference type="InterPro" id="IPR050067">
    <property type="entry name" value="IPM_dehydratase_rel_enz"/>
</dbReference>
<dbReference type="PANTHER" id="PTHR43822">
    <property type="entry name" value="HOMOACONITASE, MITOCHONDRIAL-RELATED"/>
    <property type="match status" value="1"/>
</dbReference>
<dbReference type="InterPro" id="IPR015931">
    <property type="entry name" value="Acnase/IPM_dHydase_lsu_aba_1/3"/>
</dbReference>
<dbReference type="GO" id="GO:0043436">
    <property type="term" value="P:oxoacid metabolic process"/>
    <property type="evidence" value="ECO:0007669"/>
    <property type="project" value="UniProtKB-ARBA"/>
</dbReference>
<sequence length="418" mass="44580">MGMTMSEKILAKHAGLPSVKPGDTVTCQLDWAVCHDMFFNVDGQDLYKDVTHLDHPERCVVLIDHAVPSPTTRDALGAIYARNFCKKHGIENFIDVGDHAVIHQAMVERGYAAPGRLLAGADSHTCAAGAMNCAARGFGPADITYSFCTGDTWYQVSPTILYRLHGKLPAGCTGKDVFLYMAGVYGDITGHSVEFGGDGIACLTIPQRQSISTMCAEINAEFAIFPCDERLEEFLRARGDTEINPVDPDEDAVYADIRDIDLSELCPYVAKPHFIPNNCVPVGEVAGIPVNQVVVGSCSNGRIEDLEIVASIVKGKHVAPGVRFIVTPASQRIYLQAVKMGMVETMVEAGCIVTNATCGCCYGGHMGLIGPGERCLATTTRNFKGRLGAADSEVMLCGPTTAAASALTGVITDPRGAM</sequence>
<dbReference type="Gene3D" id="3.30.499.10">
    <property type="entry name" value="Aconitase, domain 3"/>
    <property type="match status" value="2"/>
</dbReference>
<evidence type="ECO:0000256" key="5">
    <source>
        <dbReference type="ARBA" id="ARBA00023239"/>
    </source>
</evidence>
<dbReference type="NCBIfam" id="TIGR01343">
    <property type="entry name" value="hacA_fam"/>
    <property type="match status" value="1"/>
</dbReference>
<protein>
    <submittedName>
        <fullName evidence="7">2,3-dimethylmalate dehydratase large subunit</fullName>
        <ecNumber evidence="7">4.2.1.85</ecNumber>
    </submittedName>
</protein>
<comment type="caution">
    <text evidence="7">The sequence shown here is derived from an EMBL/GenBank/DDBJ whole genome shotgun (WGS) entry which is preliminary data.</text>
</comment>
<dbReference type="InterPro" id="IPR036008">
    <property type="entry name" value="Aconitase_4Fe-4S_dom"/>
</dbReference>
<feature type="domain" description="Aconitase/3-isopropylmalate dehydratase large subunit alpha/beta/alpha" evidence="6">
    <location>
        <begin position="285"/>
        <end position="409"/>
    </location>
</feature>
<dbReference type="PANTHER" id="PTHR43822:SF2">
    <property type="entry name" value="HOMOACONITASE, MITOCHONDRIAL"/>
    <property type="match status" value="1"/>
</dbReference>
<dbReference type="NCBIfam" id="NF001614">
    <property type="entry name" value="PRK00402.1"/>
    <property type="match status" value="1"/>
</dbReference>
<dbReference type="Pfam" id="PF00330">
    <property type="entry name" value="Aconitase"/>
    <property type="match status" value="2"/>
</dbReference>
<evidence type="ECO:0000256" key="2">
    <source>
        <dbReference type="ARBA" id="ARBA00022723"/>
    </source>
</evidence>
<dbReference type="AlphaFoldDB" id="A0A644YB56"/>
<dbReference type="SUPFAM" id="SSF53732">
    <property type="entry name" value="Aconitase iron-sulfur domain"/>
    <property type="match status" value="1"/>
</dbReference>
<evidence type="ECO:0000259" key="6">
    <source>
        <dbReference type="Pfam" id="PF00330"/>
    </source>
</evidence>
<dbReference type="GO" id="GO:0051539">
    <property type="term" value="F:4 iron, 4 sulfur cluster binding"/>
    <property type="evidence" value="ECO:0007669"/>
    <property type="project" value="UniProtKB-KW"/>
</dbReference>
<gene>
    <name evidence="7" type="primary">dmdA_11</name>
    <name evidence="7" type="ORF">SDC9_71911</name>
</gene>
<keyword evidence="2" id="KW-0479">Metal-binding</keyword>
<reference evidence="7" key="1">
    <citation type="submission" date="2019-08" db="EMBL/GenBank/DDBJ databases">
        <authorList>
            <person name="Kucharzyk K."/>
            <person name="Murdoch R.W."/>
            <person name="Higgins S."/>
            <person name="Loffler F."/>
        </authorList>
    </citation>
    <scope>NUCLEOTIDE SEQUENCE</scope>
</reference>
<name>A0A644YB56_9ZZZZ</name>
<keyword evidence="5 7" id="KW-0456">Lyase</keyword>
<keyword evidence="3" id="KW-0408">Iron</keyword>
<dbReference type="PRINTS" id="PR00415">
    <property type="entry name" value="ACONITASE"/>
</dbReference>
<evidence type="ECO:0000256" key="1">
    <source>
        <dbReference type="ARBA" id="ARBA00022485"/>
    </source>
</evidence>
<evidence type="ECO:0000313" key="7">
    <source>
        <dbReference type="EMBL" id="MPM25417.1"/>
    </source>
</evidence>
<organism evidence="7">
    <name type="scientific">bioreactor metagenome</name>
    <dbReference type="NCBI Taxonomy" id="1076179"/>
    <lineage>
        <taxon>unclassified sequences</taxon>
        <taxon>metagenomes</taxon>
        <taxon>ecological metagenomes</taxon>
    </lineage>
</organism>
<dbReference type="InterPro" id="IPR006251">
    <property type="entry name" value="Homoacnase/IPMdehydase_lsu"/>
</dbReference>
<dbReference type="EMBL" id="VSSQ01004492">
    <property type="protein sequence ID" value="MPM25417.1"/>
    <property type="molecule type" value="Genomic_DNA"/>
</dbReference>
<evidence type="ECO:0000256" key="4">
    <source>
        <dbReference type="ARBA" id="ARBA00023014"/>
    </source>
</evidence>
<dbReference type="GO" id="GO:0008652">
    <property type="term" value="P:amino acid biosynthetic process"/>
    <property type="evidence" value="ECO:0007669"/>
    <property type="project" value="InterPro"/>
</dbReference>